<accession>A0ACC2KQD3</accession>
<reference evidence="1 2" key="1">
    <citation type="journal article" date="2022" name="Hortic Res">
        <title>A haplotype resolved chromosomal level avocado genome allows analysis of novel avocado genes.</title>
        <authorList>
            <person name="Nath O."/>
            <person name="Fletcher S.J."/>
            <person name="Hayward A."/>
            <person name="Shaw L.M."/>
            <person name="Masouleh A.K."/>
            <person name="Furtado A."/>
            <person name="Henry R.J."/>
            <person name="Mitter N."/>
        </authorList>
    </citation>
    <scope>NUCLEOTIDE SEQUENCE [LARGE SCALE GENOMIC DNA]</scope>
    <source>
        <strain evidence="2">cv. Hass</strain>
    </source>
</reference>
<evidence type="ECO:0000313" key="2">
    <source>
        <dbReference type="Proteomes" id="UP001234297"/>
    </source>
</evidence>
<protein>
    <submittedName>
        <fullName evidence="1">Uncharacterized protein</fullName>
    </submittedName>
</protein>
<keyword evidence="2" id="KW-1185">Reference proteome</keyword>
<dbReference type="Proteomes" id="UP001234297">
    <property type="component" value="Chromosome 10"/>
</dbReference>
<dbReference type="EMBL" id="CM056818">
    <property type="protein sequence ID" value="KAJ8623268.1"/>
    <property type="molecule type" value="Genomic_DNA"/>
</dbReference>
<sequence>MGVRVAEAVSGDARGCCGCKGVRANVRMDERGEMEGRRERDLERRDGRRWGGEMEGGGWSVRWVLIKGST</sequence>
<gene>
    <name evidence="1" type="ORF">MRB53_031797</name>
</gene>
<evidence type="ECO:0000313" key="1">
    <source>
        <dbReference type="EMBL" id="KAJ8623268.1"/>
    </source>
</evidence>
<comment type="caution">
    <text evidence="1">The sequence shown here is derived from an EMBL/GenBank/DDBJ whole genome shotgun (WGS) entry which is preliminary data.</text>
</comment>
<name>A0ACC2KQD3_PERAE</name>
<organism evidence="1 2">
    <name type="scientific">Persea americana</name>
    <name type="common">Avocado</name>
    <dbReference type="NCBI Taxonomy" id="3435"/>
    <lineage>
        <taxon>Eukaryota</taxon>
        <taxon>Viridiplantae</taxon>
        <taxon>Streptophyta</taxon>
        <taxon>Embryophyta</taxon>
        <taxon>Tracheophyta</taxon>
        <taxon>Spermatophyta</taxon>
        <taxon>Magnoliopsida</taxon>
        <taxon>Magnoliidae</taxon>
        <taxon>Laurales</taxon>
        <taxon>Lauraceae</taxon>
        <taxon>Persea</taxon>
    </lineage>
</organism>
<proteinExistence type="predicted"/>